<gene>
    <name evidence="2" type="ORF">MmTuc01_3341</name>
</gene>
<dbReference type="EMBL" id="CP004144">
    <property type="protein sequence ID" value="AGF98595.1"/>
    <property type="molecule type" value="Genomic_DNA"/>
</dbReference>
<dbReference type="BioCyc" id="MMAZ1236903:G139K-3184-MONOMER"/>
<evidence type="ECO:0000313" key="3">
    <source>
        <dbReference type="Proteomes" id="UP000011718"/>
    </source>
</evidence>
<protein>
    <submittedName>
        <fullName evidence="2">Uncharacterized protein</fullName>
    </submittedName>
</protein>
<feature type="region of interest" description="Disordered" evidence="1">
    <location>
        <begin position="101"/>
        <end position="121"/>
    </location>
</feature>
<reference evidence="2 3" key="1">
    <citation type="journal article" date="2013" name="Genome Announc.">
        <title>Complete Genome of a Methanosarcina mazei Strain Isolated from Sediment Samples from an Amazonian Flooded Area.</title>
        <authorList>
            <person name="Assis das Gracas D."/>
            <person name="Thiago Juca Ramos R."/>
            <person name="Vieira Araujo A.C."/>
            <person name="Zahlouth R."/>
            <person name="Ribeiro Carneiro A."/>
            <person name="Souza Lopes T."/>
            <person name="Azevedo Barauna R."/>
            <person name="Azevedo V."/>
            <person name="Cruz Schneider M.P."/>
            <person name="Pellizari V.H."/>
            <person name="Silva A."/>
        </authorList>
    </citation>
    <scope>NUCLEOTIDE SEQUENCE [LARGE SCALE GENOMIC DNA]</scope>
    <source>
        <strain evidence="2 3">Tuc01</strain>
    </source>
</reference>
<evidence type="ECO:0000313" key="2">
    <source>
        <dbReference type="EMBL" id="AGF98595.1"/>
    </source>
</evidence>
<evidence type="ECO:0000256" key="1">
    <source>
        <dbReference type="SAM" id="MobiDB-lite"/>
    </source>
</evidence>
<dbReference type="KEGG" id="mmaz:MmTuc01_3341"/>
<dbReference type="HOGENOM" id="CLU_2115510_0_0_2"/>
<feature type="compositionally biased region" description="Basic and acidic residues" evidence="1">
    <location>
        <begin position="1"/>
        <end position="20"/>
    </location>
</feature>
<feature type="region of interest" description="Disordered" evidence="1">
    <location>
        <begin position="1"/>
        <end position="25"/>
    </location>
</feature>
<dbReference type="AlphaFoldDB" id="M1Q8C1"/>
<sequence>MGKIKKEIKSTDTLSREEVKQQAIPEAGMSPNIKFKVAEESADVVHLVLPQKLKAAAGRSVGCDGVGGCGFCECNSNIGDQVQIRDQAQIKNKEKIRDQVQIRNKEQIKSNLSGQQMTRTK</sequence>
<accession>M1Q8C1</accession>
<organism evidence="2 3">
    <name type="scientific">Methanosarcina mazei Tuc01</name>
    <dbReference type="NCBI Taxonomy" id="1236903"/>
    <lineage>
        <taxon>Archaea</taxon>
        <taxon>Methanobacteriati</taxon>
        <taxon>Methanobacteriota</taxon>
        <taxon>Stenosarchaea group</taxon>
        <taxon>Methanomicrobia</taxon>
        <taxon>Methanosarcinales</taxon>
        <taxon>Methanosarcinaceae</taxon>
        <taxon>Methanosarcina</taxon>
    </lineage>
</organism>
<dbReference type="Proteomes" id="UP000011718">
    <property type="component" value="Chromosome"/>
</dbReference>
<feature type="compositionally biased region" description="Polar residues" evidence="1">
    <location>
        <begin position="109"/>
        <end position="121"/>
    </location>
</feature>
<name>M1Q8C1_METMZ</name>
<proteinExistence type="predicted"/>